<evidence type="ECO:0000259" key="3">
    <source>
        <dbReference type="PROSITE" id="PS50011"/>
    </source>
</evidence>
<feature type="domain" description="Protein kinase" evidence="3">
    <location>
        <begin position="1"/>
        <end position="146"/>
    </location>
</feature>
<dbReference type="Pfam" id="PF00069">
    <property type="entry name" value="Pkinase"/>
    <property type="match status" value="1"/>
</dbReference>
<dbReference type="PANTHER" id="PTHR27001">
    <property type="entry name" value="OS01G0253100 PROTEIN"/>
    <property type="match status" value="1"/>
</dbReference>
<dbReference type="EMBL" id="MU002220">
    <property type="protein sequence ID" value="KAF2788389.1"/>
    <property type="molecule type" value="Genomic_DNA"/>
</dbReference>
<dbReference type="Gene3D" id="1.10.510.10">
    <property type="entry name" value="Transferase(Phosphotransferase) domain 1"/>
    <property type="match status" value="1"/>
</dbReference>
<dbReference type="OrthoDB" id="4062651at2759"/>
<evidence type="ECO:0000256" key="2">
    <source>
        <dbReference type="ARBA" id="ARBA00022840"/>
    </source>
</evidence>
<dbReference type="GO" id="GO:0005524">
    <property type="term" value="F:ATP binding"/>
    <property type="evidence" value="ECO:0007669"/>
    <property type="project" value="UniProtKB-KW"/>
</dbReference>
<accession>A0A6A6WWD1</accession>
<dbReference type="SUPFAM" id="SSF56112">
    <property type="entry name" value="Protein kinase-like (PK-like)"/>
    <property type="match status" value="1"/>
</dbReference>
<keyword evidence="5" id="KW-1185">Reference proteome</keyword>
<reference evidence="4" key="1">
    <citation type="journal article" date="2020" name="Stud. Mycol.">
        <title>101 Dothideomycetes genomes: a test case for predicting lifestyles and emergence of pathogens.</title>
        <authorList>
            <person name="Haridas S."/>
            <person name="Albert R."/>
            <person name="Binder M."/>
            <person name="Bloem J."/>
            <person name="Labutti K."/>
            <person name="Salamov A."/>
            <person name="Andreopoulos B."/>
            <person name="Baker S."/>
            <person name="Barry K."/>
            <person name="Bills G."/>
            <person name="Bluhm B."/>
            <person name="Cannon C."/>
            <person name="Castanera R."/>
            <person name="Culley D."/>
            <person name="Daum C."/>
            <person name="Ezra D."/>
            <person name="Gonzalez J."/>
            <person name="Henrissat B."/>
            <person name="Kuo A."/>
            <person name="Liang C."/>
            <person name="Lipzen A."/>
            <person name="Lutzoni F."/>
            <person name="Magnuson J."/>
            <person name="Mondo S."/>
            <person name="Nolan M."/>
            <person name="Ohm R."/>
            <person name="Pangilinan J."/>
            <person name="Park H.-J."/>
            <person name="Ramirez L."/>
            <person name="Alfaro M."/>
            <person name="Sun H."/>
            <person name="Tritt A."/>
            <person name="Yoshinaga Y."/>
            <person name="Zwiers L.-H."/>
            <person name="Turgeon B."/>
            <person name="Goodwin S."/>
            <person name="Spatafora J."/>
            <person name="Crous P."/>
            <person name="Grigoriev I."/>
        </authorList>
    </citation>
    <scope>NUCLEOTIDE SEQUENCE</scope>
    <source>
        <strain evidence="4">CBS 109.77</strain>
    </source>
</reference>
<sequence>MEYLDKECKREADILESILHTIQLIGSYTWKQRFHFLFYPIANCNLKEFMDWERSVRDITWETQMKEAFRCLAGAVASLHPKRVAINHKNIKSSNILFLQGSPILADFDLSNSFKGRENGFSVSATGKSVLYAALEVVAETQRGTS</sequence>
<gene>
    <name evidence="4" type="ORF">K505DRAFT_342123</name>
</gene>
<dbReference type="InterPro" id="IPR011009">
    <property type="entry name" value="Kinase-like_dom_sf"/>
</dbReference>
<name>A0A6A6WWD1_9PLEO</name>
<protein>
    <recommendedName>
        <fullName evidence="3">Protein kinase domain-containing protein</fullName>
    </recommendedName>
</protein>
<keyword evidence="1" id="KW-0547">Nucleotide-binding</keyword>
<dbReference type="PANTHER" id="PTHR27001:SF931">
    <property type="entry name" value="OS11G0664100 PROTEIN"/>
    <property type="match status" value="1"/>
</dbReference>
<dbReference type="PROSITE" id="PS50011">
    <property type="entry name" value="PROTEIN_KINASE_DOM"/>
    <property type="match status" value="1"/>
</dbReference>
<organism evidence="4 5">
    <name type="scientific">Melanomma pulvis-pyrius CBS 109.77</name>
    <dbReference type="NCBI Taxonomy" id="1314802"/>
    <lineage>
        <taxon>Eukaryota</taxon>
        <taxon>Fungi</taxon>
        <taxon>Dikarya</taxon>
        <taxon>Ascomycota</taxon>
        <taxon>Pezizomycotina</taxon>
        <taxon>Dothideomycetes</taxon>
        <taxon>Pleosporomycetidae</taxon>
        <taxon>Pleosporales</taxon>
        <taxon>Melanommataceae</taxon>
        <taxon>Melanomma</taxon>
    </lineage>
</organism>
<evidence type="ECO:0000313" key="5">
    <source>
        <dbReference type="Proteomes" id="UP000799757"/>
    </source>
</evidence>
<keyword evidence="2" id="KW-0067">ATP-binding</keyword>
<dbReference type="Proteomes" id="UP000799757">
    <property type="component" value="Unassembled WGS sequence"/>
</dbReference>
<dbReference type="InterPro" id="IPR000719">
    <property type="entry name" value="Prot_kinase_dom"/>
</dbReference>
<dbReference type="AlphaFoldDB" id="A0A6A6WWD1"/>
<dbReference type="GO" id="GO:0004672">
    <property type="term" value="F:protein kinase activity"/>
    <property type="evidence" value="ECO:0007669"/>
    <property type="project" value="InterPro"/>
</dbReference>
<proteinExistence type="predicted"/>
<evidence type="ECO:0000256" key="1">
    <source>
        <dbReference type="ARBA" id="ARBA00022741"/>
    </source>
</evidence>
<dbReference type="GO" id="GO:0005886">
    <property type="term" value="C:plasma membrane"/>
    <property type="evidence" value="ECO:0007669"/>
    <property type="project" value="TreeGrafter"/>
</dbReference>
<evidence type="ECO:0000313" key="4">
    <source>
        <dbReference type="EMBL" id="KAF2788389.1"/>
    </source>
</evidence>